<keyword evidence="5" id="KW-0804">Transcription</keyword>
<dbReference type="InterPro" id="IPR051446">
    <property type="entry name" value="HTH_trans_reg/aminotransferase"/>
</dbReference>
<organism evidence="7 8">
    <name type="scientific">Streptomyces changanensis</name>
    <dbReference type="NCBI Taxonomy" id="2964669"/>
    <lineage>
        <taxon>Bacteria</taxon>
        <taxon>Bacillati</taxon>
        <taxon>Actinomycetota</taxon>
        <taxon>Actinomycetes</taxon>
        <taxon>Kitasatosporales</taxon>
        <taxon>Streptomycetaceae</taxon>
        <taxon>Streptomyces</taxon>
    </lineage>
</organism>
<dbReference type="RefSeq" id="WP_257375447.1">
    <property type="nucleotide sequence ID" value="NZ_CP102332.1"/>
</dbReference>
<dbReference type="GO" id="GO:0008483">
    <property type="term" value="F:transaminase activity"/>
    <property type="evidence" value="ECO:0007669"/>
    <property type="project" value="UniProtKB-KW"/>
</dbReference>
<dbReference type="Pfam" id="PF00392">
    <property type="entry name" value="GntR"/>
    <property type="match status" value="1"/>
</dbReference>
<accession>A0ABY5N9A8</accession>
<evidence type="ECO:0000256" key="5">
    <source>
        <dbReference type="ARBA" id="ARBA00023163"/>
    </source>
</evidence>
<keyword evidence="8" id="KW-1185">Reference proteome</keyword>
<dbReference type="SUPFAM" id="SSF46785">
    <property type="entry name" value="Winged helix' DNA-binding domain"/>
    <property type="match status" value="1"/>
</dbReference>
<dbReference type="SMART" id="SM00345">
    <property type="entry name" value="HTH_GNTR"/>
    <property type="match status" value="1"/>
</dbReference>
<dbReference type="SUPFAM" id="SSF53383">
    <property type="entry name" value="PLP-dependent transferases"/>
    <property type="match status" value="1"/>
</dbReference>
<evidence type="ECO:0000256" key="4">
    <source>
        <dbReference type="ARBA" id="ARBA00023125"/>
    </source>
</evidence>
<dbReference type="Proteomes" id="UP001060150">
    <property type="component" value="Chromosome"/>
</dbReference>
<dbReference type="InterPro" id="IPR036390">
    <property type="entry name" value="WH_DNA-bd_sf"/>
</dbReference>
<dbReference type="PANTHER" id="PTHR46577:SF1">
    <property type="entry name" value="HTH-TYPE TRANSCRIPTIONAL REGULATORY PROTEIN GABR"/>
    <property type="match status" value="1"/>
</dbReference>
<feature type="domain" description="HTH gntR-type" evidence="6">
    <location>
        <begin position="26"/>
        <end position="94"/>
    </location>
</feature>
<keyword evidence="2" id="KW-0663">Pyridoxal phosphate</keyword>
<dbReference type="PROSITE" id="PS50949">
    <property type="entry name" value="HTH_GNTR"/>
    <property type="match status" value="1"/>
</dbReference>
<gene>
    <name evidence="7" type="ORF">NRO40_18530</name>
</gene>
<keyword evidence="7" id="KW-0032">Aminotransferase</keyword>
<sequence>MTDHRATSDAMAAFGTDLHLDIGGGTGLRAGLMDALREAVRSGRLAPGTRLPSSRTLAADLGVARNTVADAYAELVAEGWLTARQGSGTRVARRAALLPARRAQAGGTSPLPWQRARARARTGRPLHTLHPGTPDVGSFPRAEWLKAARRALADAPHDAFGYGDPRGRPELRAALAEYLARARGVHADPDRIVVCSGFVHGLMLVGGVLRARRVRDVAVESYGLDVHWRRLADAGLRTSPLPLDGRGTRTEALAEGATGRPGAVLITPAHQFPLGGALPPDRRAALVDWARASGGLVLEDDYDGEFRYDRQPVGALQGLDPDRVVYLGTASKSLAPGLRLGWMVLPPHLVDEVVAAKGDVEWAPGALDQLTLAKFLASGAYDRHVRSMRLRYRRRRDQLVTALAARAPGVRVSGIAAGLHAVLDLPPGTERPVLHAAALQGLALQGLHAFRHPAATTTRDGLVVGYATPTDSAWPGALEALCRVLP</sequence>
<keyword evidence="4" id="KW-0238">DNA-binding</keyword>
<dbReference type="InterPro" id="IPR000524">
    <property type="entry name" value="Tscrpt_reg_HTH_GntR"/>
</dbReference>
<proteinExistence type="inferred from homology"/>
<dbReference type="InterPro" id="IPR015421">
    <property type="entry name" value="PyrdxlP-dep_Trfase_major"/>
</dbReference>
<dbReference type="PRINTS" id="PR00035">
    <property type="entry name" value="HTHGNTR"/>
</dbReference>
<dbReference type="Pfam" id="PF00155">
    <property type="entry name" value="Aminotran_1_2"/>
    <property type="match status" value="1"/>
</dbReference>
<evidence type="ECO:0000256" key="3">
    <source>
        <dbReference type="ARBA" id="ARBA00023015"/>
    </source>
</evidence>
<keyword evidence="3" id="KW-0805">Transcription regulation</keyword>
<dbReference type="EMBL" id="CP102332">
    <property type="protein sequence ID" value="UUS32612.1"/>
    <property type="molecule type" value="Genomic_DNA"/>
</dbReference>
<name>A0ABY5N9A8_9ACTN</name>
<evidence type="ECO:0000256" key="2">
    <source>
        <dbReference type="ARBA" id="ARBA00022898"/>
    </source>
</evidence>
<dbReference type="InterPro" id="IPR015424">
    <property type="entry name" value="PyrdxlP-dep_Trfase"/>
</dbReference>
<dbReference type="Gene3D" id="1.10.10.10">
    <property type="entry name" value="Winged helix-like DNA-binding domain superfamily/Winged helix DNA-binding domain"/>
    <property type="match status" value="1"/>
</dbReference>
<dbReference type="CDD" id="cd07377">
    <property type="entry name" value="WHTH_GntR"/>
    <property type="match status" value="1"/>
</dbReference>
<comment type="similarity">
    <text evidence="1">In the C-terminal section; belongs to the class-I pyridoxal-phosphate-dependent aminotransferase family.</text>
</comment>
<evidence type="ECO:0000313" key="8">
    <source>
        <dbReference type="Proteomes" id="UP001060150"/>
    </source>
</evidence>
<keyword evidence="7" id="KW-0808">Transferase</keyword>
<dbReference type="CDD" id="cd00609">
    <property type="entry name" value="AAT_like"/>
    <property type="match status" value="1"/>
</dbReference>
<dbReference type="InterPro" id="IPR004839">
    <property type="entry name" value="Aminotransferase_I/II_large"/>
</dbReference>
<reference evidence="7" key="1">
    <citation type="submission" date="2022-08" db="EMBL/GenBank/DDBJ databases">
        <title>Streptomyces changanensis sp. nov., an actinomycete isolated from soil.</title>
        <authorList>
            <person name="Wu H."/>
            <person name="Han L."/>
        </authorList>
    </citation>
    <scope>NUCLEOTIDE SEQUENCE</scope>
    <source>
        <strain evidence="7">HL-66</strain>
    </source>
</reference>
<evidence type="ECO:0000313" key="7">
    <source>
        <dbReference type="EMBL" id="UUS32612.1"/>
    </source>
</evidence>
<dbReference type="PANTHER" id="PTHR46577">
    <property type="entry name" value="HTH-TYPE TRANSCRIPTIONAL REGULATORY PROTEIN GABR"/>
    <property type="match status" value="1"/>
</dbReference>
<dbReference type="Gene3D" id="3.40.640.10">
    <property type="entry name" value="Type I PLP-dependent aspartate aminotransferase-like (Major domain)"/>
    <property type="match status" value="1"/>
</dbReference>
<evidence type="ECO:0000259" key="6">
    <source>
        <dbReference type="PROSITE" id="PS50949"/>
    </source>
</evidence>
<protein>
    <submittedName>
        <fullName evidence="7">PLP-dependent aminotransferase family protein</fullName>
    </submittedName>
</protein>
<dbReference type="InterPro" id="IPR036388">
    <property type="entry name" value="WH-like_DNA-bd_sf"/>
</dbReference>
<evidence type="ECO:0000256" key="1">
    <source>
        <dbReference type="ARBA" id="ARBA00005384"/>
    </source>
</evidence>